<proteinExistence type="inferred from homology"/>
<evidence type="ECO:0000256" key="3">
    <source>
        <dbReference type="ARBA" id="ARBA00022801"/>
    </source>
</evidence>
<evidence type="ECO:0000313" key="10">
    <source>
        <dbReference type="Proteomes" id="UP000234882"/>
    </source>
</evidence>
<evidence type="ECO:0000256" key="1">
    <source>
        <dbReference type="ARBA" id="ARBA00022670"/>
    </source>
</evidence>
<dbReference type="GO" id="GO:0051603">
    <property type="term" value="P:proteolysis involved in protein catabolic process"/>
    <property type="evidence" value="ECO:0007669"/>
    <property type="project" value="TreeGrafter"/>
</dbReference>
<keyword evidence="4 6" id="KW-0862">Zinc</keyword>
<feature type="chain" id="PRO_5014642685" evidence="7">
    <location>
        <begin position="29"/>
        <end position="259"/>
    </location>
</feature>
<dbReference type="InterPro" id="IPR051156">
    <property type="entry name" value="Mito/Outer_Membr_Metalloprot"/>
</dbReference>
<dbReference type="GO" id="GO:0046872">
    <property type="term" value="F:metal ion binding"/>
    <property type="evidence" value="ECO:0007669"/>
    <property type="project" value="UniProtKB-KW"/>
</dbReference>
<evidence type="ECO:0000256" key="2">
    <source>
        <dbReference type="ARBA" id="ARBA00022723"/>
    </source>
</evidence>
<evidence type="ECO:0000256" key="4">
    <source>
        <dbReference type="ARBA" id="ARBA00022833"/>
    </source>
</evidence>
<evidence type="ECO:0000256" key="5">
    <source>
        <dbReference type="ARBA" id="ARBA00023049"/>
    </source>
</evidence>
<evidence type="ECO:0000256" key="6">
    <source>
        <dbReference type="RuleBase" id="RU003983"/>
    </source>
</evidence>
<dbReference type="KEGG" id="paru:CYR75_09475"/>
<keyword evidence="10" id="KW-1185">Reference proteome</keyword>
<organism evidence="9 10">
    <name type="scientific">Paracoccus jeotgali</name>
    <dbReference type="NCBI Taxonomy" id="2065379"/>
    <lineage>
        <taxon>Bacteria</taxon>
        <taxon>Pseudomonadati</taxon>
        <taxon>Pseudomonadota</taxon>
        <taxon>Alphaproteobacteria</taxon>
        <taxon>Rhodobacterales</taxon>
        <taxon>Paracoccaceae</taxon>
        <taxon>Paracoccus</taxon>
    </lineage>
</organism>
<evidence type="ECO:0000259" key="8">
    <source>
        <dbReference type="Pfam" id="PF01435"/>
    </source>
</evidence>
<sequence>MLHRFAPTGHLRRAALGLLAALALTACAPVVVSDAPPLPGPPDVGQISAPAVTPQSPRQAANNFLTVIRRMEPVIERECLARRTDNINCDYQFVVDDRLDMEPNAFQTLDRAGRPIIGFTVSLIAAAQNADELAFVVGHEASHHILNHLSRKSTSATAGAVILGGLAAAAGADPGTIGSIQRVGASVGSRVYSKEWELQADYMGTIITLAAGYDPVRGAEFFRRMPDPGDHILGSHPSRAARMAQVQRAVADVRSGRAR</sequence>
<feature type="signal peptide" evidence="7">
    <location>
        <begin position="1"/>
        <end position="28"/>
    </location>
</feature>
<keyword evidence="1 6" id="KW-0645">Protease</keyword>
<comment type="similarity">
    <text evidence="6">Belongs to the peptidase M48 family.</text>
</comment>
<keyword evidence="2" id="KW-0479">Metal-binding</keyword>
<gene>
    <name evidence="9" type="ORF">CYR75_09475</name>
</gene>
<dbReference type="GO" id="GO:0016020">
    <property type="term" value="C:membrane"/>
    <property type="evidence" value="ECO:0007669"/>
    <property type="project" value="TreeGrafter"/>
</dbReference>
<dbReference type="EMBL" id="CP025583">
    <property type="protein sequence ID" value="AUM74475.1"/>
    <property type="molecule type" value="Genomic_DNA"/>
</dbReference>
<protein>
    <submittedName>
        <fullName evidence="9">Peptidase M48</fullName>
    </submittedName>
</protein>
<dbReference type="PANTHER" id="PTHR22726">
    <property type="entry name" value="METALLOENDOPEPTIDASE OMA1"/>
    <property type="match status" value="1"/>
</dbReference>
<reference evidence="10" key="1">
    <citation type="submission" date="2017-12" db="EMBL/GenBank/DDBJ databases">
        <title>Genomic analysis of Paracoccus sp. CBA4604.</title>
        <authorList>
            <person name="Roh S.W."/>
            <person name="Kim J.Y."/>
            <person name="Kim J.S."/>
        </authorList>
    </citation>
    <scope>NUCLEOTIDE SEQUENCE [LARGE SCALE GENOMIC DNA]</scope>
    <source>
        <strain evidence="10">CBA4604</strain>
    </source>
</reference>
<comment type="cofactor">
    <cofactor evidence="6">
        <name>Zn(2+)</name>
        <dbReference type="ChEBI" id="CHEBI:29105"/>
    </cofactor>
    <text evidence="6">Binds 1 zinc ion per subunit.</text>
</comment>
<dbReference type="Pfam" id="PF01435">
    <property type="entry name" value="Peptidase_M48"/>
    <property type="match status" value="1"/>
</dbReference>
<dbReference type="OrthoDB" id="7338723at2"/>
<dbReference type="AlphaFoldDB" id="A0A2K9MIX2"/>
<keyword evidence="3 6" id="KW-0378">Hydrolase</keyword>
<dbReference type="GO" id="GO:0004222">
    <property type="term" value="F:metalloendopeptidase activity"/>
    <property type="evidence" value="ECO:0007669"/>
    <property type="project" value="InterPro"/>
</dbReference>
<keyword evidence="5 6" id="KW-0482">Metalloprotease</keyword>
<accession>A0A2K9MIX2</accession>
<dbReference type="Gene3D" id="3.30.2010.10">
    <property type="entry name" value="Metalloproteases ('zincins'), catalytic domain"/>
    <property type="match status" value="1"/>
</dbReference>
<dbReference type="Proteomes" id="UP000234882">
    <property type="component" value="Chromosome"/>
</dbReference>
<feature type="domain" description="Peptidase M48" evidence="8">
    <location>
        <begin position="91"/>
        <end position="248"/>
    </location>
</feature>
<dbReference type="PANTHER" id="PTHR22726:SF1">
    <property type="entry name" value="METALLOENDOPEPTIDASE OMA1, MITOCHONDRIAL"/>
    <property type="match status" value="1"/>
</dbReference>
<dbReference type="PROSITE" id="PS51257">
    <property type="entry name" value="PROKAR_LIPOPROTEIN"/>
    <property type="match status" value="1"/>
</dbReference>
<name>A0A2K9MIX2_9RHOB</name>
<evidence type="ECO:0000313" key="9">
    <source>
        <dbReference type="EMBL" id="AUM74475.1"/>
    </source>
</evidence>
<evidence type="ECO:0000256" key="7">
    <source>
        <dbReference type="SAM" id="SignalP"/>
    </source>
</evidence>
<keyword evidence="7" id="KW-0732">Signal</keyword>
<dbReference type="InterPro" id="IPR001915">
    <property type="entry name" value="Peptidase_M48"/>
</dbReference>